<proteinExistence type="predicted"/>
<dbReference type="SUPFAM" id="SSF53448">
    <property type="entry name" value="Nucleotide-diphospho-sugar transferases"/>
    <property type="match status" value="1"/>
</dbReference>
<name>A0A935TEQ9_9PROT</name>
<dbReference type="Proteomes" id="UP000706151">
    <property type="component" value="Unassembled WGS sequence"/>
</dbReference>
<reference evidence="1 2" key="1">
    <citation type="submission" date="2020-10" db="EMBL/GenBank/DDBJ databases">
        <title>Connecting structure to function with the recovery of over 1000 high-quality activated sludge metagenome-assembled genomes encoding full-length rRNA genes using long-read sequencing.</title>
        <authorList>
            <person name="Singleton C.M."/>
            <person name="Petriglieri F."/>
            <person name="Kristensen J.M."/>
            <person name="Kirkegaard R.H."/>
            <person name="Michaelsen T.Y."/>
            <person name="Andersen M.H."/>
            <person name="Karst S.M."/>
            <person name="Dueholm M.S."/>
            <person name="Nielsen P.H."/>
            <person name="Albertsen M."/>
        </authorList>
    </citation>
    <scope>NUCLEOTIDE SEQUENCE [LARGE SCALE GENOMIC DNA]</scope>
    <source>
        <strain evidence="1">Fred_18-Q3-R57-64_BAT3C.720</strain>
    </source>
</reference>
<dbReference type="InterPro" id="IPR029044">
    <property type="entry name" value="Nucleotide-diphossugar_trans"/>
</dbReference>
<evidence type="ECO:0008006" key="3">
    <source>
        <dbReference type="Google" id="ProtNLM"/>
    </source>
</evidence>
<gene>
    <name evidence="1" type="ORF">IPK02_14070</name>
</gene>
<accession>A0A935TEQ9</accession>
<protein>
    <recommendedName>
        <fullName evidence="3">Glycosyltransferase 2-like domain-containing protein</fullName>
    </recommendedName>
</protein>
<dbReference type="EMBL" id="JADJOT010000009">
    <property type="protein sequence ID" value="MBK7954982.1"/>
    <property type="molecule type" value="Genomic_DNA"/>
</dbReference>
<organism evidence="1 2">
    <name type="scientific">Candidatus Accumulibacter affinis</name>
    <dbReference type="NCBI Taxonomy" id="2954384"/>
    <lineage>
        <taxon>Bacteria</taxon>
        <taxon>Pseudomonadati</taxon>
        <taxon>Pseudomonadota</taxon>
        <taxon>Betaproteobacteria</taxon>
        <taxon>Candidatus Accumulibacter</taxon>
    </lineage>
</organism>
<dbReference type="AlphaFoldDB" id="A0A935TEQ9"/>
<sequence length="248" mass="28257">MPESLRVIANSKQLFEIQWVKNTGPYRKLIPVLEHCFEFKTNPIIITCDDDVIYPRNFLDVMVSTHLAFDAIVACRGYTMSISGDVFDTYRTWQGNEKKFVSILNLPTGKDGILYRPKYFDVSVVRERDFLRVAPSADDIWLKWHTAVRATPVVLLSAIGFPELRNSQEVDTRVSLYRKYNKAGGNDAAITKIEQHFVENFGEALCHRLVPLAALECEPISTLSSRTGTCLKTAKYDEAFRLIQSKVK</sequence>
<evidence type="ECO:0000313" key="1">
    <source>
        <dbReference type="EMBL" id="MBK7954982.1"/>
    </source>
</evidence>
<comment type="caution">
    <text evidence="1">The sequence shown here is derived from an EMBL/GenBank/DDBJ whole genome shotgun (WGS) entry which is preliminary data.</text>
</comment>
<evidence type="ECO:0000313" key="2">
    <source>
        <dbReference type="Proteomes" id="UP000706151"/>
    </source>
</evidence>